<dbReference type="InterPro" id="IPR009715">
    <property type="entry name" value="RtcR"/>
</dbReference>
<evidence type="ECO:0000259" key="1">
    <source>
        <dbReference type="PROSITE" id="PS50045"/>
    </source>
</evidence>
<dbReference type="Pfam" id="PF00158">
    <property type="entry name" value="Sigma54_activat"/>
    <property type="match status" value="1"/>
</dbReference>
<dbReference type="InterPro" id="IPR027417">
    <property type="entry name" value="P-loop_NTPase"/>
</dbReference>
<dbReference type="Gene3D" id="3.40.50.300">
    <property type="entry name" value="P-loop containing nucleotide triphosphate hydrolases"/>
    <property type="match status" value="1"/>
</dbReference>
<dbReference type="PROSITE" id="PS50045">
    <property type="entry name" value="SIGMA54_INTERACT_4"/>
    <property type="match status" value="1"/>
</dbReference>
<feature type="non-terminal residue" evidence="2">
    <location>
        <position position="247"/>
    </location>
</feature>
<dbReference type="GO" id="GO:0005524">
    <property type="term" value="F:ATP binding"/>
    <property type="evidence" value="ECO:0007669"/>
    <property type="project" value="InterPro"/>
</dbReference>
<evidence type="ECO:0000313" key="2">
    <source>
        <dbReference type="EMBL" id="CAA9382992.1"/>
    </source>
</evidence>
<protein>
    <submittedName>
        <fullName evidence="2">Transcriptional regulatory protein RtcR</fullName>
    </submittedName>
</protein>
<accession>A0A6J4NFB5</accession>
<dbReference type="EMBL" id="CADCUQ010000189">
    <property type="protein sequence ID" value="CAA9382992.1"/>
    <property type="molecule type" value="Genomic_DNA"/>
</dbReference>
<organism evidence="2">
    <name type="scientific">uncultured Phycisphaerae bacterium</name>
    <dbReference type="NCBI Taxonomy" id="904963"/>
    <lineage>
        <taxon>Bacteria</taxon>
        <taxon>Pseudomonadati</taxon>
        <taxon>Planctomycetota</taxon>
        <taxon>Phycisphaerae</taxon>
        <taxon>environmental samples</taxon>
    </lineage>
</organism>
<sequence>MKARRNVAIGLLGPVLDGGKGPDRWERWRPTVSICQQEDLVFSRLDLLYQAKYTSLFEQLVADIRAVSPETEVRGHLIGCEDPWDFQDVYTCLHDFARKYPFDTEEEDYLVHITTGTHVAQICLFLLTEARYFPAKLLQASPPSKWGSGPGGYDLVDLDLSKYDRLATRFAQEARESTSILKSGIETKNARFNALIERIERVAVSSRAPVLLTGPTGAGKSHLARQVYALKKAKRQVSGAFVEVNCA</sequence>
<proteinExistence type="predicted"/>
<reference evidence="2" key="1">
    <citation type="submission" date="2020-02" db="EMBL/GenBank/DDBJ databases">
        <authorList>
            <person name="Meier V. D."/>
        </authorList>
    </citation>
    <scope>NUCLEOTIDE SEQUENCE</scope>
    <source>
        <strain evidence="2">AVDCRST_MAG64</strain>
    </source>
</reference>
<name>A0A6J4NFB5_9BACT</name>
<dbReference type="InterPro" id="IPR002078">
    <property type="entry name" value="Sigma_54_int"/>
</dbReference>
<dbReference type="Pfam" id="PF06956">
    <property type="entry name" value="RtcR"/>
    <property type="match status" value="1"/>
</dbReference>
<dbReference type="GO" id="GO:0006355">
    <property type="term" value="P:regulation of DNA-templated transcription"/>
    <property type="evidence" value="ECO:0007669"/>
    <property type="project" value="InterPro"/>
</dbReference>
<gene>
    <name evidence="2" type="ORF">AVDCRST_MAG64-767</name>
</gene>
<feature type="domain" description="Sigma-54 factor interaction" evidence="1">
    <location>
        <begin position="185"/>
        <end position="247"/>
    </location>
</feature>
<dbReference type="AlphaFoldDB" id="A0A6J4NFB5"/>
<dbReference type="SUPFAM" id="SSF52540">
    <property type="entry name" value="P-loop containing nucleoside triphosphate hydrolases"/>
    <property type="match status" value="1"/>
</dbReference>